<protein>
    <recommendedName>
        <fullName evidence="3">PDZ domain-containing protein</fullName>
    </recommendedName>
</protein>
<dbReference type="AlphaFoldDB" id="A0A8H7UG53"/>
<name>A0A8H7UG53_9FUNG</name>
<dbReference type="InterPro" id="IPR001940">
    <property type="entry name" value="Peptidase_S1C"/>
</dbReference>
<dbReference type="PRINTS" id="PR00834">
    <property type="entry name" value="PROTEASES2C"/>
</dbReference>
<reference evidence="4" key="1">
    <citation type="submission" date="2020-12" db="EMBL/GenBank/DDBJ databases">
        <title>Metabolic potential, ecology and presence of endohyphal bacteria is reflected in genomic diversity of Mucoromycotina.</title>
        <authorList>
            <person name="Muszewska A."/>
            <person name="Okrasinska A."/>
            <person name="Steczkiewicz K."/>
            <person name="Drgas O."/>
            <person name="Orlowska M."/>
            <person name="Perlinska-Lenart U."/>
            <person name="Aleksandrzak-Piekarczyk T."/>
            <person name="Szatraj K."/>
            <person name="Zielenkiewicz U."/>
            <person name="Pilsyk S."/>
            <person name="Malc E."/>
            <person name="Mieczkowski P."/>
            <person name="Kruszewska J.S."/>
            <person name="Biernat P."/>
            <person name="Pawlowska J."/>
        </authorList>
    </citation>
    <scope>NUCLEOTIDE SEQUENCE</scope>
    <source>
        <strain evidence="4">WA0000051536</strain>
    </source>
</reference>
<dbReference type="Gene3D" id="2.40.10.120">
    <property type="match status" value="1"/>
</dbReference>
<dbReference type="GO" id="GO:0004252">
    <property type="term" value="F:serine-type endopeptidase activity"/>
    <property type="evidence" value="ECO:0007669"/>
    <property type="project" value="InterPro"/>
</dbReference>
<gene>
    <name evidence="4" type="ORF">INT44_003446</name>
</gene>
<evidence type="ECO:0000256" key="1">
    <source>
        <dbReference type="ARBA" id="ARBA00010541"/>
    </source>
</evidence>
<dbReference type="SUPFAM" id="SSF50494">
    <property type="entry name" value="Trypsin-like serine proteases"/>
    <property type="match status" value="2"/>
</dbReference>
<comment type="similarity">
    <text evidence="1">Belongs to the peptidase S1C family.</text>
</comment>
<keyword evidence="5" id="KW-1185">Reference proteome</keyword>
<dbReference type="EMBL" id="JAEPRA010000009">
    <property type="protein sequence ID" value="KAG2180442.1"/>
    <property type="molecule type" value="Genomic_DNA"/>
</dbReference>
<feature type="compositionally biased region" description="Basic and acidic residues" evidence="2">
    <location>
        <begin position="14"/>
        <end position="23"/>
    </location>
</feature>
<comment type="caution">
    <text evidence="4">The sequence shown here is derived from an EMBL/GenBank/DDBJ whole genome shotgun (WGS) entry which is preliminary data.</text>
</comment>
<dbReference type="Pfam" id="PF12812">
    <property type="entry name" value="PDZ_1"/>
    <property type="match status" value="2"/>
</dbReference>
<dbReference type="SUPFAM" id="SSF50156">
    <property type="entry name" value="PDZ domain-like"/>
    <property type="match status" value="3"/>
</dbReference>
<dbReference type="SMART" id="SM00228">
    <property type="entry name" value="PDZ"/>
    <property type="match status" value="3"/>
</dbReference>
<feature type="region of interest" description="Disordered" evidence="2">
    <location>
        <begin position="14"/>
        <end position="41"/>
    </location>
</feature>
<dbReference type="OrthoDB" id="4217619at2759"/>
<feature type="region of interest" description="Disordered" evidence="2">
    <location>
        <begin position="947"/>
        <end position="983"/>
    </location>
</feature>
<evidence type="ECO:0000256" key="2">
    <source>
        <dbReference type="SAM" id="MobiDB-lite"/>
    </source>
</evidence>
<dbReference type="GO" id="GO:0006508">
    <property type="term" value="P:proteolysis"/>
    <property type="evidence" value="ECO:0007669"/>
    <property type="project" value="InterPro"/>
</dbReference>
<evidence type="ECO:0000313" key="4">
    <source>
        <dbReference type="EMBL" id="KAG2180442.1"/>
    </source>
</evidence>
<dbReference type="Gene3D" id="2.30.42.10">
    <property type="match status" value="3"/>
</dbReference>
<dbReference type="Proteomes" id="UP000612746">
    <property type="component" value="Unassembled WGS sequence"/>
</dbReference>
<feature type="domain" description="PDZ" evidence="3">
    <location>
        <begin position="771"/>
        <end position="857"/>
    </location>
</feature>
<dbReference type="InterPro" id="IPR001478">
    <property type="entry name" value="PDZ"/>
</dbReference>
<evidence type="ECO:0000313" key="5">
    <source>
        <dbReference type="Proteomes" id="UP000612746"/>
    </source>
</evidence>
<dbReference type="InterPro" id="IPR025926">
    <property type="entry name" value="PDZ-like_dom"/>
</dbReference>
<dbReference type="PANTHER" id="PTHR46366">
    <property type="entry name" value="PRO-APOPTOTIC SERINE PROTEASE NMA111"/>
    <property type="match status" value="1"/>
</dbReference>
<dbReference type="InterPro" id="IPR009003">
    <property type="entry name" value="Peptidase_S1_PA"/>
</dbReference>
<feature type="domain" description="PDZ" evidence="3">
    <location>
        <begin position="879"/>
        <end position="959"/>
    </location>
</feature>
<feature type="domain" description="PDZ" evidence="3">
    <location>
        <begin position="311"/>
        <end position="389"/>
    </location>
</feature>
<dbReference type="InterPro" id="IPR036034">
    <property type="entry name" value="PDZ_sf"/>
</dbReference>
<dbReference type="PANTHER" id="PTHR46366:SF1">
    <property type="entry name" value="PDZ DOMAIN-CONTAINING PROTEIN C1685.05"/>
    <property type="match status" value="1"/>
</dbReference>
<proteinExistence type="inferred from homology"/>
<organism evidence="4 5">
    <name type="scientific">Umbelopsis vinacea</name>
    <dbReference type="NCBI Taxonomy" id="44442"/>
    <lineage>
        <taxon>Eukaryota</taxon>
        <taxon>Fungi</taxon>
        <taxon>Fungi incertae sedis</taxon>
        <taxon>Mucoromycota</taxon>
        <taxon>Mucoromycotina</taxon>
        <taxon>Umbelopsidomycetes</taxon>
        <taxon>Umbelopsidales</taxon>
        <taxon>Umbelopsidaceae</taxon>
        <taxon>Umbelopsis</taxon>
    </lineage>
</organism>
<dbReference type="Pfam" id="PF13365">
    <property type="entry name" value="Trypsin_2"/>
    <property type="match status" value="1"/>
</dbReference>
<dbReference type="CDD" id="cd06719">
    <property type="entry name" value="PDZ2-4_Nma111p-like"/>
    <property type="match status" value="1"/>
</dbReference>
<evidence type="ECO:0000259" key="3">
    <source>
        <dbReference type="SMART" id="SM00228"/>
    </source>
</evidence>
<accession>A0A8H7UG53</accession>
<sequence length="1036" mass="114461">MMSPSLLTYITKPHFERQSRDARPPLVRQRSKSIPFDTPRPFEKSADDLFPEHVLLRQPAAAQAQPQVDPLTPPQPVLDNQSWERTLEKSIQSIVSIKASHVRSFDTETAGSYTATGFVVDAKRGLVLSNRHVVSPAPIVAQAVLVNYEEVDLKPIYRDPVHDFGFLQFDPTKVKFMDLEEIPLSPERAKVGLDIRVVGNDAGEKLSILAGTLARLDRRAPFYGTGEYNDWNTFYIQAASGTSGGSSGSPVLDIHGHAVALNAGGASKASSSFYLPLDRIKRALLYIQQGLTVPRGTLQTEFEHIPYDEAHRLGLRSNVEQKIRKKFPQETGLLVVRQLLRSGPADGILMSGDILLSCNGKITSNFIDLFAVIDDNVNENITLTISRASQLMQVTIKVQDLHSITPDRYVEVGGGIVNELSYQLAKAYGIPVGGVYVASAGHMLATASAWRKSVIVSVNNIPTPHLDDFINVMKTLPDGSRVPIKYWTLSKAYKHKIMLMHVDKHWSTFKIAKRNDVTGLWDYQDMPTNTAKFYQQPATASFPVLDSSLSLAEILQPSIVHIDFNLPFLIDGISNTHYYGTGIILSTNPPLIICDRDTVPMAVGDIHINFANSISLNGTLEFLHPFYNFALLSYDASLLGKTPIRAIKMSKKQLRQGDTTTFVGLSGDQTLLMKHTVVSSTGSVGTRECSPPRWRAMNVESIKVDDTISSQGGVLADETDGSVQALWLSFSSQNDSGKDVQFMSGLSVDLIEPMIEKYMNGNPCVRALDVEFWTMGVSSARDLGVPAKWIKKIESTSGSKHRFYYILNLTDVLSPCASILKVGDVILQMNGEVVTNMADINRLMDVEMVELIVFRDTQELKLKVHTTRFDGKETERIIGWQGALIQEPYRAVREQVSKVPGGIYVSCTLYGSPASSSLRPGVWITEVQGKPVTDIDSFIEAVKTMPTSPSYTPVSERSSTSLLEPSTPGLGNDDDDLFRSGEPDHDVVAEGYVRLKTVTRQEVTSIGVMKLDSHYWGLWQINPDRSSPSGWVCHNI</sequence>
<feature type="compositionally biased region" description="Polar residues" evidence="2">
    <location>
        <begin position="947"/>
        <end position="964"/>
    </location>
</feature>